<evidence type="ECO:0000259" key="8">
    <source>
        <dbReference type="Pfam" id="PF02687"/>
    </source>
</evidence>
<name>A0A1S1MUG1_9GAMM</name>
<keyword evidence="4 7" id="KW-1133">Transmembrane helix</keyword>
<keyword evidence="3 7" id="KW-0812">Transmembrane</keyword>
<dbReference type="AlphaFoldDB" id="A0A1S1MUG1"/>
<dbReference type="EMBL" id="MKJU01000027">
    <property type="protein sequence ID" value="OHU90149.1"/>
    <property type="molecule type" value="Genomic_DNA"/>
</dbReference>
<gene>
    <name evidence="10" type="ORF">BET10_15360</name>
</gene>
<comment type="subcellular location">
    <subcellularLocation>
        <location evidence="1">Cell membrane</location>
        <topology evidence="1">Multi-pass membrane protein</topology>
    </subcellularLocation>
</comment>
<dbReference type="PANTHER" id="PTHR30572:SF4">
    <property type="entry name" value="ABC TRANSPORTER PERMEASE YTRF"/>
    <property type="match status" value="1"/>
</dbReference>
<organism evidence="10 11">
    <name type="scientific">Pseudoalteromonas amylolytica</name>
    <dbReference type="NCBI Taxonomy" id="1859457"/>
    <lineage>
        <taxon>Bacteria</taxon>
        <taxon>Pseudomonadati</taxon>
        <taxon>Pseudomonadota</taxon>
        <taxon>Gammaproteobacteria</taxon>
        <taxon>Alteromonadales</taxon>
        <taxon>Pseudoalteromonadaceae</taxon>
        <taxon>Pseudoalteromonas</taxon>
    </lineage>
</organism>
<proteinExistence type="inferred from homology"/>
<feature type="transmembrane region" description="Helical" evidence="7">
    <location>
        <begin position="282"/>
        <end position="306"/>
    </location>
</feature>
<dbReference type="OrthoDB" id="5749226at2"/>
<dbReference type="Pfam" id="PF02687">
    <property type="entry name" value="FtsX"/>
    <property type="match status" value="2"/>
</dbReference>
<feature type="domain" description="MacB-like periplasmic core" evidence="9">
    <location>
        <begin position="438"/>
        <end position="634"/>
    </location>
</feature>
<dbReference type="Proteomes" id="UP000179786">
    <property type="component" value="Unassembled WGS sequence"/>
</dbReference>
<feature type="transmembrane region" description="Helical" evidence="7">
    <location>
        <begin position="338"/>
        <end position="359"/>
    </location>
</feature>
<feature type="transmembrane region" description="Helical" evidence="7">
    <location>
        <begin position="759"/>
        <end position="781"/>
    </location>
</feature>
<dbReference type="InterPro" id="IPR003838">
    <property type="entry name" value="ABC3_permease_C"/>
</dbReference>
<feature type="transmembrane region" description="Helical" evidence="7">
    <location>
        <begin position="380"/>
        <end position="402"/>
    </location>
</feature>
<feature type="transmembrane region" description="Helical" evidence="7">
    <location>
        <begin position="673"/>
        <end position="696"/>
    </location>
</feature>
<dbReference type="RefSeq" id="WP_070986114.1">
    <property type="nucleotide sequence ID" value="NZ_MKJU01000027.1"/>
</dbReference>
<dbReference type="Pfam" id="PF12704">
    <property type="entry name" value="MacB_PCD"/>
    <property type="match status" value="2"/>
</dbReference>
<reference evidence="10 11" key="1">
    <citation type="submission" date="2016-09" db="EMBL/GenBank/DDBJ databases">
        <title>Pseudoalteromonas amylolytica sp. nov., isolated from the surface seawater.</title>
        <authorList>
            <person name="Wu Y.-H."/>
            <person name="Cheng H."/>
            <person name="Jin X.-B."/>
            <person name="Wang C.-S."/>
            <person name="Xu X.-W."/>
        </authorList>
    </citation>
    <scope>NUCLEOTIDE SEQUENCE [LARGE SCALE GENOMIC DNA]</scope>
    <source>
        <strain evidence="10 11">JW1</strain>
    </source>
</reference>
<sequence>MFGSLLQLAKRLLVKKYFSFTVIVTMSLAISAFLTATTLANLLLLDPLPYPDSERIVKVEHIFDSPTGETNAYTYPGLVDLYNNKQFFEQASMALFTRDVVTSLVNKPTIETAYITPEFFSMIAAQTKLGRTFSDNEGFQKNVPAAVISYDLWQTYYGQNPDIINKTITISNRQFQIVGVLDRSFVEPEINQRGQDTKIWLTWDFNPSVHLAETWYNIDEKLILLGKVHKGIKPDSLNESISQHLYRTWKSQVEGIAFFNNWSINAKTSKIKDVILGSNIHLVYLFIVGTYGLIFIACVNISNLFLMRTVEMYKPLAIRAALGASKTDLFKEIFNESAVLITLSTVLGFVLSYFTFGLLQQHLTDVLPRLKELSVNGLTIGLAIVSVFAFTLLFSKLSISIVNYKSLISAMQTSGKGAGIKVSSTAQKGLMSVQVFCAIMLIVFCTSVLQKLYEISKQDLGFNSKNIYSIELSHSEGEWPEEATFSIVNQLEQALNNLPSTEYVQQSASPLDPRDIFVIKDAHTESQYAPEFSTVSSEYFNIIAQQFIAGKAFSYEDVFNRNPLVIINETFAKELSSDGNAIGKQLTPDGERMFTISGIVADMKFPGQVDDISRMYRPAPQSKTQLLVKFKPDQALSKSDLVSITNSVSPEVNIFTYDSIEAKLNEMKAPFNIIELSTIFLMLLCTFLAVIGLYGLQDYSSRLSSSKIATKMAIGASPTHIITELLTYNLKALIVTIIVALVSSIMATRFIMPDTSMSLFLLSFITSSIAVLLIYVLVVIITSRRFVNRPIADSFNHV</sequence>
<dbReference type="GO" id="GO:0022857">
    <property type="term" value="F:transmembrane transporter activity"/>
    <property type="evidence" value="ECO:0007669"/>
    <property type="project" value="TreeGrafter"/>
</dbReference>
<evidence type="ECO:0000256" key="3">
    <source>
        <dbReference type="ARBA" id="ARBA00022692"/>
    </source>
</evidence>
<evidence type="ECO:0000313" key="11">
    <source>
        <dbReference type="Proteomes" id="UP000179786"/>
    </source>
</evidence>
<evidence type="ECO:0000259" key="9">
    <source>
        <dbReference type="Pfam" id="PF12704"/>
    </source>
</evidence>
<keyword evidence="11" id="KW-1185">Reference proteome</keyword>
<dbReference type="PANTHER" id="PTHR30572">
    <property type="entry name" value="MEMBRANE COMPONENT OF TRANSPORTER-RELATED"/>
    <property type="match status" value="1"/>
</dbReference>
<feature type="transmembrane region" description="Helical" evidence="7">
    <location>
        <begin position="431"/>
        <end position="449"/>
    </location>
</feature>
<protein>
    <recommendedName>
        <fullName evidence="12">ABC transporter permease</fullName>
    </recommendedName>
</protein>
<comment type="caution">
    <text evidence="10">The sequence shown here is derived from an EMBL/GenBank/DDBJ whole genome shotgun (WGS) entry which is preliminary data.</text>
</comment>
<evidence type="ECO:0008006" key="12">
    <source>
        <dbReference type="Google" id="ProtNLM"/>
    </source>
</evidence>
<dbReference type="InterPro" id="IPR025857">
    <property type="entry name" value="MacB_PCD"/>
</dbReference>
<evidence type="ECO:0000256" key="7">
    <source>
        <dbReference type="SAM" id="Phobius"/>
    </source>
</evidence>
<feature type="transmembrane region" description="Helical" evidence="7">
    <location>
        <begin position="20"/>
        <end position="45"/>
    </location>
</feature>
<keyword evidence="5 7" id="KW-0472">Membrane</keyword>
<feature type="domain" description="MacB-like periplasmic core" evidence="9">
    <location>
        <begin position="19"/>
        <end position="240"/>
    </location>
</feature>
<feature type="domain" description="ABC3 transporter permease C-terminal" evidence="8">
    <location>
        <begin position="291"/>
        <end position="397"/>
    </location>
</feature>
<evidence type="ECO:0000256" key="5">
    <source>
        <dbReference type="ARBA" id="ARBA00023136"/>
    </source>
</evidence>
<feature type="domain" description="ABC3 transporter permease C-terminal" evidence="8">
    <location>
        <begin position="679"/>
        <end position="790"/>
    </location>
</feature>
<feature type="transmembrane region" description="Helical" evidence="7">
    <location>
        <begin position="732"/>
        <end position="752"/>
    </location>
</feature>
<keyword evidence="2" id="KW-1003">Cell membrane</keyword>
<dbReference type="STRING" id="1859457.BET10_15360"/>
<evidence type="ECO:0000256" key="4">
    <source>
        <dbReference type="ARBA" id="ARBA00022989"/>
    </source>
</evidence>
<evidence type="ECO:0000256" key="1">
    <source>
        <dbReference type="ARBA" id="ARBA00004651"/>
    </source>
</evidence>
<comment type="similarity">
    <text evidence="6">Belongs to the ABC-4 integral membrane protein family.</text>
</comment>
<accession>A0A1S1MUG1</accession>
<evidence type="ECO:0000256" key="6">
    <source>
        <dbReference type="ARBA" id="ARBA00038076"/>
    </source>
</evidence>
<evidence type="ECO:0000313" key="10">
    <source>
        <dbReference type="EMBL" id="OHU90149.1"/>
    </source>
</evidence>
<dbReference type="GO" id="GO:0005886">
    <property type="term" value="C:plasma membrane"/>
    <property type="evidence" value="ECO:0007669"/>
    <property type="project" value="UniProtKB-SubCell"/>
</dbReference>
<dbReference type="InterPro" id="IPR050250">
    <property type="entry name" value="Macrolide_Exporter_MacB"/>
</dbReference>
<evidence type="ECO:0000256" key="2">
    <source>
        <dbReference type="ARBA" id="ARBA00022475"/>
    </source>
</evidence>